<dbReference type="PANTHER" id="PTHR23235">
    <property type="entry name" value="KRUEPPEL-LIKE TRANSCRIPTION FACTOR"/>
    <property type="match status" value="1"/>
</dbReference>
<evidence type="ECO:0000256" key="5">
    <source>
        <dbReference type="SAM" id="MobiDB-lite"/>
    </source>
</evidence>
<dbReference type="AlphaFoldDB" id="A0A1I8N9R3"/>
<evidence type="ECO:0000313" key="9">
    <source>
        <dbReference type="RefSeq" id="XP_005176830.1"/>
    </source>
</evidence>
<dbReference type="GO" id="GO:0000978">
    <property type="term" value="F:RNA polymerase II cis-regulatory region sequence-specific DNA binding"/>
    <property type="evidence" value="ECO:0007669"/>
    <property type="project" value="TreeGrafter"/>
</dbReference>
<organism evidence="7">
    <name type="scientific">Musca domestica</name>
    <name type="common">House fly</name>
    <dbReference type="NCBI Taxonomy" id="7370"/>
    <lineage>
        <taxon>Eukaryota</taxon>
        <taxon>Metazoa</taxon>
        <taxon>Ecdysozoa</taxon>
        <taxon>Arthropoda</taxon>
        <taxon>Hexapoda</taxon>
        <taxon>Insecta</taxon>
        <taxon>Pterygota</taxon>
        <taxon>Neoptera</taxon>
        <taxon>Endopterygota</taxon>
        <taxon>Diptera</taxon>
        <taxon>Brachycera</taxon>
        <taxon>Muscomorpha</taxon>
        <taxon>Muscoidea</taxon>
        <taxon>Muscidae</taxon>
        <taxon>Musca</taxon>
    </lineage>
</organism>
<sequence>MGFPRIISKNNKIYTKLGDFCLSGDGQQFWIVCHTCQEELQTQDKFWKHIQDEHNFMHGVRQEQTRTAAQAYMEAAEAASMMPLPLFRKMSVNEQQREDSMSQEDEDMHKEPKDYTEMRAHEDPNQSVSIDIKLEPQLSHPGQHQQAQQQQHHQQQQQQQQEQQEQMQQQQQQQQQQHQQQTQQIEISAPLMYQIPHVHAPPVSAYAALVQPNLNSLNMSVAAAAAAASQVPTSMAALMPIKDEMAHNKESTNNSTTASASSAMSSEDGERWYICDFENCGLKFKYQSRLELHRSVHSKERKFACEMCGASFKQSCNLSTHRKKKHSLKGTAKMTLVPPHRF</sequence>
<dbReference type="Proteomes" id="UP001652621">
    <property type="component" value="Unplaced"/>
</dbReference>
<gene>
    <name evidence="7" type="primary">101893962</name>
    <name evidence="9" type="synonym">LOC101893962</name>
</gene>
<evidence type="ECO:0000313" key="7">
    <source>
        <dbReference type="EnsemblMetazoa" id="MDOA013035-PA"/>
    </source>
</evidence>
<dbReference type="PROSITE" id="PS50157">
    <property type="entry name" value="ZINC_FINGER_C2H2_2"/>
    <property type="match status" value="2"/>
</dbReference>
<dbReference type="InterPro" id="IPR036236">
    <property type="entry name" value="Znf_C2H2_sf"/>
</dbReference>
<dbReference type="GO" id="GO:0000981">
    <property type="term" value="F:DNA-binding transcription factor activity, RNA polymerase II-specific"/>
    <property type="evidence" value="ECO:0007669"/>
    <property type="project" value="TreeGrafter"/>
</dbReference>
<accession>A0A1I8N9R3</accession>
<feature type="domain" description="C2H2-type" evidence="6">
    <location>
        <begin position="273"/>
        <end position="302"/>
    </location>
</feature>
<dbReference type="SMART" id="SM00355">
    <property type="entry name" value="ZnF_C2H2"/>
    <property type="match status" value="3"/>
</dbReference>
<dbReference type="VEuPathDB" id="VectorBase:MDOMA2_016900"/>
<name>A0A1I8N9R3_MUSDO</name>
<evidence type="ECO:0000256" key="1">
    <source>
        <dbReference type="ARBA" id="ARBA00022723"/>
    </source>
</evidence>
<proteinExistence type="predicted"/>
<keyword evidence="3" id="KW-0862">Zinc</keyword>
<dbReference type="EnsemblMetazoa" id="MDOA013035-RA">
    <property type="protein sequence ID" value="MDOA013035-PA"/>
    <property type="gene ID" value="MDOA013035"/>
</dbReference>
<dbReference type="SUPFAM" id="SSF57667">
    <property type="entry name" value="beta-beta-alpha zinc fingers"/>
    <property type="match status" value="1"/>
</dbReference>
<evidence type="ECO:0000256" key="2">
    <source>
        <dbReference type="ARBA" id="ARBA00022771"/>
    </source>
</evidence>
<feature type="domain" description="C2H2-type" evidence="6">
    <location>
        <begin position="303"/>
        <end position="331"/>
    </location>
</feature>
<keyword evidence="2 4" id="KW-0863">Zinc-finger</keyword>
<dbReference type="GeneID" id="101893962"/>
<dbReference type="eggNOG" id="KOG1721">
    <property type="taxonomic scope" value="Eukaryota"/>
</dbReference>
<feature type="compositionally biased region" description="Low complexity" evidence="5">
    <location>
        <begin position="143"/>
        <end position="163"/>
    </location>
</feature>
<feature type="region of interest" description="Disordered" evidence="5">
    <location>
        <begin position="138"/>
        <end position="163"/>
    </location>
</feature>
<dbReference type="Gene3D" id="3.30.160.60">
    <property type="entry name" value="Classic Zinc Finger"/>
    <property type="match status" value="2"/>
</dbReference>
<evidence type="ECO:0000259" key="6">
    <source>
        <dbReference type="PROSITE" id="PS50157"/>
    </source>
</evidence>
<dbReference type="GO" id="GO:0008270">
    <property type="term" value="F:zinc ion binding"/>
    <property type="evidence" value="ECO:0007669"/>
    <property type="project" value="UniProtKB-KW"/>
</dbReference>
<evidence type="ECO:0000256" key="3">
    <source>
        <dbReference type="ARBA" id="ARBA00022833"/>
    </source>
</evidence>
<keyword evidence="8" id="KW-1185">Reference proteome</keyword>
<dbReference type="PANTHER" id="PTHR23235:SF120">
    <property type="entry name" value="KRUPPEL-LIKE FACTOR 15"/>
    <property type="match status" value="1"/>
</dbReference>
<dbReference type="PROSITE" id="PS00028">
    <property type="entry name" value="ZINC_FINGER_C2H2_1"/>
    <property type="match status" value="2"/>
</dbReference>
<dbReference type="VEuPathDB" id="VectorBase:MDOA013035"/>
<dbReference type="InterPro" id="IPR013087">
    <property type="entry name" value="Znf_C2H2_type"/>
</dbReference>
<protein>
    <submittedName>
        <fullName evidence="9">AT-rich binding protein</fullName>
    </submittedName>
</protein>
<feature type="region of interest" description="Disordered" evidence="5">
    <location>
        <begin position="93"/>
        <end position="112"/>
    </location>
</feature>
<evidence type="ECO:0000313" key="8">
    <source>
        <dbReference type="Proteomes" id="UP001652621"/>
    </source>
</evidence>
<keyword evidence="1" id="KW-0479">Metal-binding</keyword>
<evidence type="ECO:0000256" key="4">
    <source>
        <dbReference type="PROSITE-ProRule" id="PRU00042"/>
    </source>
</evidence>
<reference evidence="7" key="1">
    <citation type="submission" date="2020-05" db="UniProtKB">
        <authorList>
            <consortium name="EnsemblMetazoa"/>
        </authorList>
    </citation>
    <scope>IDENTIFICATION</scope>
    <source>
        <strain evidence="7">Aabys</strain>
    </source>
</reference>
<dbReference type="Pfam" id="PF00096">
    <property type="entry name" value="zf-C2H2"/>
    <property type="match status" value="1"/>
</dbReference>
<dbReference type="OrthoDB" id="3437960at2759"/>
<reference evidence="9" key="2">
    <citation type="submission" date="2025-04" db="UniProtKB">
        <authorList>
            <consortium name="RefSeq"/>
        </authorList>
    </citation>
    <scope>IDENTIFICATION</scope>
    <source>
        <strain evidence="9">Aabys</strain>
    </source>
</reference>
<dbReference type="KEGG" id="mde:101893962"/>
<dbReference type="RefSeq" id="XP_005176830.1">
    <property type="nucleotide sequence ID" value="XM_005176773.3"/>
</dbReference>